<feature type="compositionally biased region" description="Polar residues" evidence="1">
    <location>
        <begin position="1"/>
        <end position="22"/>
    </location>
</feature>
<keyword evidence="4" id="KW-1185">Reference proteome</keyword>
<reference evidence="3" key="1">
    <citation type="submission" date="2021-12" db="EMBL/GenBank/DDBJ databases">
        <title>Comparative genomics, transcriptomics and evolutionary studies reveal genomic signatures of adaptation to plant cell wall in hemibiotrophic fungi.</title>
        <authorList>
            <consortium name="DOE Joint Genome Institute"/>
            <person name="Baroncelli R."/>
            <person name="Diaz J.F."/>
            <person name="Benocci T."/>
            <person name="Peng M."/>
            <person name="Battaglia E."/>
            <person name="Haridas S."/>
            <person name="Andreopoulos W."/>
            <person name="Labutti K."/>
            <person name="Pangilinan J."/>
            <person name="Floch G.L."/>
            <person name="Makela M.R."/>
            <person name="Henrissat B."/>
            <person name="Grigoriev I.V."/>
            <person name="Crouch J.A."/>
            <person name="De Vries R.P."/>
            <person name="Sukno S.A."/>
            <person name="Thon M.R."/>
        </authorList>
    </citation>
    <scope>NUCLEOTIDE SEQUENCE</scope>
    <source>
        <strain evidence="3">CBS 112980</strain>
    </source>
</reference>
<protein>
    <submittedName>
        <fullName evidence="3">Uncharacterized protein</fullName>
    </submittedName>
</protein>
<dbReference type="PANTHER" id="PTHR37048">
    <property type="entry name" value="QUESTIONABLE PROTEIN"/>
    <property type="match status" value="1"/>
</dbReference>
<sequence>MPPTNRNSGTKLPRPRQSTRSLPGQIMWLPPKDHIPATIDPNLQDGAYNHPVVIMSRVPSLEGLVEIFMITSMGSRGIAQAHTPDWAHWLKYVPIKPASHPAMPDTQLCFPDNRLPLAKNSYVNIRQRHSVHLGALRPYRLSGGDPPVLGRASFKSLKEVSGFVDLYDPNTSKRLKEVSSFDDLCDQTKRLERLKEFQGRDSSGPLPEMEDKEVDIWETEQSDVYISPAGLLSLVLLVVVFLYLYIKSQQQ</sequence>
<evidence type="ECO:0000313" key="4">
    <source>
        <dbReference type="Proteomes" id="UP001244207"/>
    </source>
</evidence>
<proteinExistence type="predicted"/>
<name>A0AAD8UQ03_GLOAC</name>
<dbReference type="PANTHER" id="PTHR37048:SF2">
    <property type="entry name" value="QUESTIONABLE PROTEIN"/>
    <property type="match status" value="1"/>
</dbReference>
<feature type="region of interest" description="Disordered" evidence="1">
    <location>
        <begin position="1"/>
        <end position="25"/>
    </location>
</feature>
<keyword evidence="2" id="KW-0472">Membrane</keyword>
<accession>A0AAD8UQ03</accession>
<keyword evidence="2" id="KW-0812">Transmembrane</keyword>
<organism evidence="3 4">
    <name type="scientific">Glomerella acutata</name>
    <name type="common">Colletotrichum acutatum</name>
    <dbReference type="NCBI Taxonomy" id="27357"/>
    <lineage>
        <taxon>Eukaryota</taxon>
        <taxon>Fungi</taxon>
        <taxon>Dikarya</taxon>
        <taxon>Ascomycota</taxon>
        <taxon>Pezizomycotina</taxon>
        <taxon>Sordariomycetes</taxon>
        <taxon>Hypocreomycetidae</taxon>
        <taxon>Glomerellales</taxon>
        <taxon>Glomerellaceae</taxon>
        <taxon>Colletotrichum</taxon>
        <taxon>Colletotrichum acutatum species complex</taxon>
    </lineage>
</organism>
<dbReference type="Proteomes" id="UP001244207">
    <property type="component" value="Unassembled WGS sequence"/>
</dbReference>
<comment type="caution">
    <text evidence="3">The sequence shown here is derived from an EMBL/GenBank/DDBJ whole genome shotgun (WGS) entry which is preliminary data.</text>
</comment>
<dbReference type="AlphaFoldDB" id="A0AAD8UQ03"/>
<dbReference type="GeneID" id="85399407"/>
<feature type="transmembrane region" description="Helical" evidence="2">
    <location>
        <begin position="225"/>
        <end position="246"/>
    </location>
</feature>
<gene>
    <name evidence="3" type="ORF">BDZ83DRAFT_779182</name>
</gene>
<dbReference type="EMBL" id="JAHMHS010000052">
    <property type="protein sequence ID" value="KAK1724360.1"/>
    <property type="molecule type" value="Genomic_DNA"/>
</dbReference>
<evidence type="ECO:0000256" key="1">
    <source>
        <dbReference type="SAM" id="MobiDB-lite"/>
    </source>
</evidence>
<evidence type="ECO:0000313" key="3">
    <source>
        <dbReference type="EMBL" id="KAK1724360.1"/>
    </source>
</evidence>
<evidence type="ECO:0000256" key="2">
    <source>
        <dbReference type="SAM" id="Phobius"/>
    </source>
</evidence>
<dbReference type="RefSeq" id="XP_060364415.1">
    <property type="nucleotide sequence ID" value="XM_060515509.1"/>
</dbReference>
<keyword evidence="2" id="KW-1133">Transmembrane helix</keyword>